<gene>
    <name evidence="2" type="ORF">DWX06_10565</name>
</gene>
<evidence type="ECO:0000313" key="2">
    <source>
        <dbReference type="EMBL" id="RGT80205.1"/>
    </source>
</evidence>
<evidence type="ECO:0000313" key="3">
    <source>
        <dbReference type="Proteomes" id="UP000284296"/>
    </source>
</evidence>
<dbReference type="EMBL" id="QRXG01000018">
    <property type="protein sequence ID" value="RGT80205.1"/>
    <property type="molecule type" value="Genomic_DNA"/>
</dbReference>
<dbReference type="InterPro" id="IPR008258">
    <property type="entry name" value="Transglycosylase_SLT_dom_1"/>
</dbReference>
<accession>A0A412Q2H4</accession>
<dbReference type="Gene3D" id="1.10.530.10">
    <property type="match status" value="1"/>
</dbReference>
<dbReference type="AlphaFoldDB" id="A0A412Q2H4"/>
<organism evidence="2 3">
    <name type="scientific">Agathobacter rectalis</name>
    <dbReference type="NCBI Taxonomy" id="39491"/>
    <lineage>
        <taxon>Bacteria</taxon>
        <taxon>Bacillati</taxon>
        <taxon>Bacillota</taxon>
        <taxon>Clostridia</taxon>
        <taxon>Lachnospirales</taxon>
        <taxon>Lachnospiraceae</taxon>
        <taxon>Agathobacter</taxon>
    </lineage>
</organism>
<evidence type="ECO:0000259" key="1">
    <source>
        <dbReference type="Pfam" id="PF01464"/>
    </source>
</evidence>
<dbReference type="SUPFAM" id="SSF53955">
    <property type="entry name" value="Lysozyme-like"/>
    <property type="match status" value="1"/>
</dbReference>
<feature type="domain" description="Transglycosylase SLT" evidence="1">
    <location>
        <begin position="98"/>
        <end position="192"/>
    </location>
</feature>
<dbReference type="InterPro" id="IPR023346">
    <property type="entry name" value="Lysozyme-like_dom_sf"/>
</dbReference>
<proteinExistence type="predicted"/>
<protein>
    <submittedName>
        <fullName evidence="2">Lytic transglycosylase domain-containing protein</fullName>
    </submittedName>
</protein>
<reference evidence="2 3" key="1">
    <citation type="submission" date="2018-08" db="EMBL/GenBank/DDBJ databases">
        <title>A genome reference for cultivated species of the human gut microbiota.</title>
        <authorList>
            <person name="Zou Y."/>
            <person name="Xue W."/>
            <person name="Luo G."/>
        </authorList>
    </citation>
    <scope>NUCLEOTIDE SEQUENCE [LARGE SCALE GENOMIC DNA]</scope>
    <source>
        <strain evidence="2 3">AF18-16LB</strain>
    </source>
</reference>
<dbReference type="Proteomes" id="UP000284296">
    <property type="component" value="Unassembled WGS sequence"/>
</dbReference>
<name>A0A412Q2H4_9FIRM</name>
<comment type="caution">
    <text evidence="2">The sequence shown here is derived from an EMBL/GenBank/DDBJ whole genome shotgun (WGS) entry which is preliminary data.</text>
</comment>
<sequence length="220" mass="25508">MIAVLMTVLCLMIVNIKEPEQNEEEQPETTHAEVVQNPETIVQTAEETESKYKVFDGMSEDWGSDDLEGFVLYELPEQYADKGYFPEKMQIYTRCLCKQNDVPYALVLAIIERESGYEFDKDGDGGQSKGYMQIYEKWHTDRMKRLSCTDLMNPYQNVRVGIDFLSYLLKKYGTIQDALAAYNYGEKGAREHLWNNGVYVYSYNSAIMQRMKEIEEVVGK</sequence>
<dbReference type="Pfam" id="PF01464">
    <property type="entry name" value="SLT"/>
    <property type="match status" value="1"/>
</dbReference>
<dbReference type="CDD" id="cd00254">
    <property type="entry name" value="LT-like"/>
    <property type="match status" value="1"/>
</dbReference>